<dbReference type="InterPro" id="IPR009003">
    <property type="entry name" value="Peptidase_S1_PA"/>
</dbReference>
<sequence>YNANQITIRLGEHHLYRDDDFSKPIEMKVLDVKQHSKFQRHGFFNDIGLIRLKDKVVYSSAVSPICLPNAIERSKDLVGYMATVIGWGTVQYGGPGSGVLQQVSIPIWDNNECDKRYFQPINKNFLCAGYVEGGKDACQGDSGSPLMVSDLNRKWTLYGVVFILEDIVSCRKPYEQYANLVFQKQKTCQFFKNGYVYRGPLPIRIPIPIEPVIPLNIDHKVVIEAAKESQKIIKEQLTIEKELIRAGFFQRNNTMESFHQAFFGPDDPEIQKLSLDGLVALETTLQLAKRYQLTPLQARDGLHKFSLLDTPLERHCPETPICDRQSKYRTADGNCNNLDYPLWGKSLTQFNRLVPPSYADGLNDLRVSVDGGELPSAREVSCKLALDFDIPDRKFSLLVMQWGQIIDHDLTLTASTRATTGEGLHCCNEEARRATKIRHPACKPIIIPRDDPFYAQHNHFCNNFVRNAAGPKYDCNLGKMAYI</sequence>
<dbReference type="Pfam" id="PF00089">
    <property type="entry name" value="Trypsin"/>
    <property type="match status" value="1"/>
</dbReference>
<dbReference type="GO" id="GO:0004601">
    <property type="term" value="F:peroxidase activity"/>
    <property type="evidence" value="ECO:0007669"/>
    <property type="project" value="UniProtKB-KW"/>
</dbReference>
<feature type="non-terminal residue" evidence="7">
    <location>
        <position position="1"/>
    </location>
</feature>
<evidence type="ECO:0000256" key="2">
    <source>
        <dbReference type="ARBA" id="ARBA00022525"/>
    </source>
</evidence>
<evidence type="ECO:0000256" key="5">
    <source>
        <dbReference type="ARBA" id="ARBA00023180"/>
    </source>
</evidence>
<gene>
    <name evidence="7" type="ORF">OSB1V03_LOCUS9191</name>
</gene>
<dbReference type="SUPFAM" id="SSF50494">
    <property type="entry name" value="Trypsin-like serine proteases"/>
    <property type="match status" value="1"/>
</dbReference>
<dbReference type="InterPro" id="IPR010255">
    <property type="entry name" value="Haem_peroxidase_sf"/>
</dbReference>
<dbReference type="PRINTS" id="PR00722">
    <property type="entry name" value="CHYMOTRYPSIN"/>
</dbReference>
<dbReference type="PANTHER" id="PTHR11475">
    <property type="entry name" value="OXIDASE/PEROXIDASE"/>
    <property type="match status" value="1"/>
</dbReference>
<organism evidence="7">
    <name type="scientific">Medioppia subpectinata</name>
    <dbReference type="NCBI Taxonomy" id="1979941"/>
    <lineage>
        <taxon>Eukaryota</taxon>
        <taxon>Metazoa</taxon>
        <taxon>Ecdysozoa</taxon>
        <taxon>Arthropoda</taxon>
        <taxon>Chelicerata</taxon>
        <taxon>Arachnida</taxon>
        <taxon>Acari</taxon>
        <taxon>Acariformes</taxon>
        <taxon>Sarcoptiformes</taxon>
        <taxon>Oribatida</taxon>
        <taxon>Brachypylina</taxon>
        <taxon>Oppioidea</taxon>
        <taxon>Oppiidae</taxon>
        <taxon>Medioppia</taxon>
    </lineage>
</organism>
<dbReference type="InterPro" id="IPR001314">
    <property type="entry name" value="Peptidase_S1A"/>
</dbReference>
<dbReference type="Gene3D" id="2.40.10.10">
    <property type="entry name" value="Trypsin-like serine proteases"/>
    <property type="match status" value="1"/>
</dbReference>
<keyword evidence="4" id="KW-1015">Disulfide bond</keyword>
<dbReference type="PROSITE" id="PS00135">
    <property type="entry name" value="TRYPSIN_SER"/>
    <property type="match status" value="1"/>
</dbReference>
<dbReference type="Pfam" id="PF03098">
    <property type="entry name" value="An_peroxidase"/>
    <property type="match status" value="1"/>
</dbReference>
<dbReference type="InterPro" id="IPR001254">
    <property type="entry name" value="Trypsin_dom"/>
</dbReference>
<dbReference type="EMBL" id="OC860652">
    <property type="protein sequence ID" value="CAD7628770.1"/>
    <property type="molecule type" value="Genomic_DNA"/>
</dbReference>
<evidence type="ECO:0000256" key="1">
    <source>
        <dbReference type="ARBA" id="ARBA00004613"/>
    </source>
</evidence>
<dbReference type="SUPFAM" id="SSF48113">
    <property type="entry name" value="Heme-dependent peroxidases"/>
    <property type="match status" value="1"/>
</dbReference>
<dbReference type="InterPro" id="IPR037120">
    <property type="entry name" value="Haem_peroxidase_sf_animal"/>
</dbReference>
<keyword evidence="5" id="KW-0325">Glycoprotein</keyword>
<dbReference type="GO" id="GO:0006979">
    <property type="term" value="P:response to oxidative stress"/>
    <property type="evidence" value="ECO:0007669"/>
    <property type="project" value="InterPro"/>
</dbReference>
<evidence type="ECO:0000313" key="8">
    <source>
        <dbReference type="Proteomes" id="UP000759131"/>
    </source>
</evidence>
<accession>A0A7R9Q1G4</accession>
<evidence type="ECO:0000256" key="3">
    <source>
        <dbReference type="ARBA" id="ARBA00022559"/>
    </source>
</evidence>
<keyword evidence="2" id="KW-0964">Secreted</keyword>
<dbReference type="PANTHER" id="PTHR11475:SF4">
    <property type="entry name" value="CHORION PEROXIDASE"/>
    <property type="match status" value="1"/>
</dbReference>
<feature type="domain" description="Peptidase S1" evidence="6">
    <location>
        <begin position="1"/>
        <end position="173"/>
    </location>
</feature>
<dbReference type="GO" id="GO:0005576">
    <property type="term" value="C:extracellular region"/>
    <property type="evidence" value="ECO:0007669"/>
    <property type="project" value="UniProtKB-SubCell"/>
</dbReference>
<keyword evidence="3" id="KW-0575">Peroxidase</keyword>
<evidence type="ECO:0000256" key="4">
    <source>
        <dbReference type="ARBA" id="ARBA00023157"/>
    </source>
</evidence>
<comment type="subcellular location">
    <subcellularLocation>
        <location evidence="1">Secreted</location>
    </subcellularLocation>
</comment>
<dbReference type="Gene3D" id="1.10.640.10">
    <property type="entry name" value="Haem peroxidase domain superfamily, animal type"/>
    <property type="match status" value="1"/>
</dbReference>
<dbReference type="Proteomes" id="UP000759131">
    <property type="component" value="Unassembled WGS sequence"/>
</dbReference>
<dbReference type="CDD" id="cd00190">
    <property type="entry name" value="Tryp_SPc"/>
    <property type="match status" value="1"/>
</dbReference>
<dbReference type="InterPro" id="IPR033116">
    <property type="entry name" value="TRYPSIN_SER"/>
</dbReference>
<dbReference type="FunFam" id="2.40.10.10:FF:000441">
    <property type="match status" value="1"/>
</dbReference>
<dbReference type="PROSITE" id="PS50240">
    <property type="entry name" value="TRYPSIN_DOM"/>
    <property type="match status" value="1"/>
</dbReference>
<dbReference type="EMBL" id="CAJPIZ010006077">
    <property type="protein sequence ID" value="CAG2109200.1"/>
    <property type="molecule type" value="Genomic_DNA"/>
</dbReference>
<dbReference type="GO" id="GO:0004252">
    <property type="term" value="F:serine-type endopeptidase activity"/>
    <property type="evidence" value="ECO:0007669"/>
    <property type="project" value="InterPro"/>
</dbReference>
<evidence type="ECO:0000259" key="6">
    <source>
        <dbReference type="PROSITE" id="PS50240"/>
    </source>
</evidence>
<dbReference type="OrthoDB" id="6510027at2759"/>
<dbReference type="AlphaFoldDB" id="A0A7R9Q1G4"/>
<dbReference type="InterPro" id="IPR043504">
    <property type="entry name" value="Peptidase_S1_PA_chymotrypsin"/>
</dbReference>
<name>A0A7R9Q1G4_9ACAR</name>
<keyword evidence="3" id="KW-0560">Oxidoreductase</keyword>
<dbReference type="PROSITE" id="PS50292">
    <property type="entry name" value="PEROXIDASE_3"/>
    <property type="match status" value="1"/>
</dbReference>
<dbReference type="GO" id="GO:0006508">
    <property type="term" value="P:proteolysis"/>
    <property type="evidence" value="ECO:0007669"/>
    <property type="project" value="InterPro"/>
</dbReference>
<keyword evidence="8" id="KW-1185">Reference proteome</keyword>
<dbReference type="SMART" id="SM00020">
    <property type="entry name" value="Tryp_SPc"/>
    <property type="match status" value="1"/>
</dbReference>
<protein>
    <recommendedName>
        <fullName evidence="6">Peptidase S1 domain-containing protein</fullName>
    </recommendedName>
</protein>
<dbReference type="InterPro" id="IPR019791">
    <property type="entry name" value="Haem_peroxidase_animal"/>
</dbReference>
<reference evidence="7" key="1">
    <citation type="submission" date="2020-11" db="EMBL/GenBank/DDBJ databases">
        <authorList>
            <person name="Tran Van P."/>
        </authorList>
    </citation>
    <scope>NUCLEOTIDE SEQUENCE</scope>
</reference>
<dbReference type="GO" id="GO:0020037">
    <property type="term" value="F:heme binding"/>
    <property type="evidence" value="ECO:0007669"/>
    <property type="project" value="InterPro"/>
</dbReference>
<evidence type="ECO:0000313" key="7">
    <source>
        <dbReference type="EMBL" id="CAD7628770.1"/>
    </source>
</evidence>
<proteinExistence type="predicted"/>